<dbReference type="InterPro" id="IPR036390">
    <property type="entry name" value="WH_DNA-bd_sf"/>
</dbReference>
<keyword evidence="7" id="KW-1185">Reference proteome</keyword>
<name>A0ABT4G905_9BACL</name>
<dbReference type="Pfam" id="PF03466">
    <property type="entry name" value="LysR_substrate"/>
    <property type="match status" value="1"/>
</dbReference>
<dbReference type="PROSITE" id="PS50931">
    <property type="entry name" value="HTH_LYSR"/>
    <property type="match status" value="1"/>
</dbReference>
<evidence type="ECO:0000259" key="5">
    <source>
        <dbReference type="PROSITE" id="PS50931"/>
    </source>
</evidence>
<dbReference type="Gene3D" id="3.40.190.290">
    <property type="match status" value="1"/>
</dbReference>
<evidence type="ECO:0000256" key="3">
    <source>
        <dbReference type="ARBA" id="ARBA00023125"/>
    </source>
</evidence>
<evidence type="ECO:0000256" key="2">
    <source>
        <dbReference type="ARBA" id="ARBA00023015"/>
    </source>
</evidence>
<evidence type="ECO:0000256" key="4">
    <source>
        <dbReference type="ARBA" id="ARBA00023163"/>
    </source>
</evidence>
<organism evidence="6 7">
    <name type="scientific">Paenibacillus alginolyticus</name>
    <dbReference type="NCBI Taxonomy" id="59839"/>
    <lineage>
        <taxon>Bacteria</taxon>
        <taxon>Bacillati</taxon>
        <taxon>Bacillota</taxon>
        <taxon>Bacilli</taxon>
        <taxon>Bacillales</taxon>
        <taxon>Paenibacillaceae</taxon>
        <taxon>Paenibacillus</taxon>
    </lineage>
</organism>
<evidence type="ECO:0000313" key="6">
    <source>
        <dbReference type="EMBL" id="MCY9692666.1"/>
    </source>
</evidence>
<gene>
    <name evidence="6" type="ORF">M5X19_07115</name>
</gene>
<dbReference type="EMBL" id="JAMDMX010000017">
    <property type="protein sequence ID" value="MCY9692666.1"/>
    <property type="molecule type" value="Genomic_DNA"/>
</dbReference>
<dbReference type="RefSeq" id="WP_268614181.1">
    <property type="nucleotide sequence ID" value="NZ_JAMDMX010000017.1"/>
</dbReference>
<dbReference type="Pfam" id="PF00126">
    <property type="entry name" value="HTH_1"/>
    <property type="match status" value="1"/>
</dbReference>
<dbReference type="PANTHER" id="PTHR30126:SF40">
    <property type="entry name" value="HTH-TYPE TRANSCRIPTIONAL REGULATOR GLTR"/>
    <property type="match status" value="1"/>
</dbReference>
<sequence>MNIKGMDDHLDLKNVQTFVLIARDLSFAKAAQILHLSQPSVTARIQALETELGKSLFIRQHRGIQLSKEGEAFMPFALQMLEVEKAAEERLKSLNDELQGKIVIGATASCSVYILPEILSKLLQYPKVEFQVVTGNTSYITEMLLQNQVDFGMVSSEVKKKQIKQVNLCDHDFDLVCSPMNPLAAKGIVSMEDLIHLPLITYEQNSDAWKKIKKLYAEHDSAPKVVMELNQIEAAKEMVNISSCVCIFPNISVRRELSEGRLVKLKVNELEVIKQYSSMIYMEKKEYYPLMELMINTFLDYFISEPLEFVTTG</sequence>
<dbReference type="CDD" id="cd05466">
    <property type="entry name" value="PBP2_LTTR_substrate"/>
    <property type="match status" value="1"/>
</dbReference>
<keyword evidence="3" id="KW-0238">DNA-binding</keyword>
<protein>
    <submittedName>
        <fullName evidence="6">LysR family transcriptional regulator</fullName>
    </submittedName>
</protein>
<proteinExistence type="inferred from homology"/>
<dbReference type="Proteomes" id="UP001527099">
    <property type="component" value="Unassembled WGS sequence"/>
</dbReference>
<keyword evidence="2" id="KW-0805">Transcription regulation</keyword>
<feature type="domain" description="HTH lysR-type" evidence="5">
    <location>
        <begin position="10"/>
        <end position="67"/>
    </location>
</feature>
<comment type="caution">
    <text evidence="6">The sequence shown here is derived from an EMBL/GenBank/DDBJ whole genome shotgun (WGS) entry which is preliminary data.</text>
</comment>
<dbReference type="Gene3D" id="1.10.10.10">
    <property type="entry name" value="Winged helix-like DNA-binding domain superfamily/Winged helix DNA-binding domain"/>
    <property type="match status" value="1"/>
</dbReference>
<dbReference type="InterPro" id="IPR000847">
    <property type="entry name" value="LysR_HTH_N"/>
</dbReference>
<keyword evidence="4" id="KW-0804">Transcription</keyword>
<dbReference type="PRINTS" id="PR00039">
    <property type="entry name" value="HTHLYSR"/>
</dbReference>
<dbReference type="SUPFAM" id="SSF53850">
    <property type="entry name" value="Periplasmic binding protein-like II"/>
    <property type="match status" value="1"/>
</dbReference>
<dbReference type="PANTHER" id="PTHR30126">
    <property type="entry name" value="HTH-TYPE TRANSCRIPTIONAL REGULATOR"/>
    <property type="match status" value="1"/>
</dbReference>
<evidence type="ECO:0000313" key="7">
    <source>
        <dbReference type="Proteomes" id="UP001527099"/>
    </source>
</evidence>
<comment type="similarity">
    <text evidence="1">Belongs to the LysR transcriptional regulatory family.</text>
</comment>
<dbReference type="SUPFAM" id="SSF46785">
    <property type="entry name" value="Winged helix' DNA-binding domain"/>
    <property type="match status" value="1"/>
</dbReference>
<accession>A0ABT4G905</accession>
<dbReference type="InterPro" id="IPR005119">
    <property type="entry name" value="LysR_subst-bd"/>
</dbReference>
<dbReference type="InterPro" id="IPR036388">
    <property type="entry name" value="WH-like_DNA-bd_sf"/>
</dbReference>
<reference evidence="6 7" key="1">
    <citation type="submission" date="2022-05" db="EMBL/GenBank/DDBJ databases">
        <title>Genome Sequencing of Bee-Associated Microbes.</title>
        <authorList>
            <person name="Dunlap C."/>
        </authorList>
    </citation>
    <scope>NUCLEOTIDE SEQUENCE [LARGE SCALE GENOMIC DNA]</scope>
    <source>
        <strain evidence="6 7">NRRL B-14421</strain>
    </source>
</reference>
<evidence type="ECO:0000256" key="1">
    <source>
        <dbReference type="ARBA" id="ARBA00009437"/>
    </source>
</evidence>